<sequence length="66" mass="6984">MAATRVSPAVDSVTTPTCCGGESNITLLFHYVFLGLKAHSYPTTGPLATPLLGERTGLVARQKRIP</sequence>
<dbReference type="EMBL" id="BAAAZA010000032">
    <property type="protein sequence ID" value="GAA3894180.1"/>
    <property type="molecule type" value="Genomic_DNA"/>
</dbReference>
<evidence type="ECO:0000313" key="2">
    <source>
        <dbReference type="Proteomes" id="UP001501563"/>
    </source>
</evidence>
<evidence type="ECO:0000313" key="1">
    <source>
        <dbReference type="EMBL" id="GAA3894180.1"/>
    </source>
</evidence>
<reference evidence="2" key="1">
    <citation type="journal article" date="2019" name="Int. J. Syst. Evol. Microbiol.">
        <title>The Global Catalogue of Microorganisms (GCM) 10K type strain sequencing project: providing services to taxonomists for standard genome sequencing and annotation.</title>
        <authorList>
            <consortium name="The Broad Institute Genomics Platform"/>
            <consortium name="The Broad Institute Genome Sequencing Center for Infectious Disease"/>
            <person name="Wu L."/>
            <person name="Ma J."/>
        </authorList>
    </citation>
    <scope>NUCLEOTIDE SEQUENCE [LARGE SCALE GENOMIC DNA]</scope>
    <source>
        <strain evidence="2">JCM 16578</strain>
    </source>
</reference>
<dbReference type="RefSeq" id="WP_331269671.1">
    <property type="nucleotide sequence ID" value="NZ_BAAAZA010000032.1"/>
</dbReference>
<proteinExistence type="predicted"/>
<accession>A0ABP7L4H4</accession>
<comment type="caution">
    <text evidence="1">The sequence shown here is derived from an EMBL/GenBank/DDBJ whole genome shotgun (WGS) entry which is preliminary data.</text>
</comment>
<dbReference type="Proteomes" id="UP001501563">
    <property type="component" value="Unassembled WGS sequence"/>
</dbReference>
<organism evidence="1 2">
    <name type="scientific">Streptomyces lannensis</name>
    <dbReference type="NCBI Taxonomy" id="766498"/>
    <lineage>
        <taxon>Bacteria</taxon>
        <taxon>Bacillati</taxon>
        <taxon>Actinomycetota</taxon>
        <taxon>Actinomycetes</taxon>
        <taxon>Kitasatosporales</taxon>
        <taxon>Streptomycetaceae</taxon>
        <taxon>Streptomyces</taxon>
    </lineage>
</organism>
<keyword evidence="2" id="KW-1185">Reference proteome</keyword>
<name>A0ABP7L4H4_9ACTN</name>
<gene>
    <name evidence="1" type="ORF">GCM10022207_72810</name>
</gene>
<protein>
    <submittedName>
        <fullName evidence="1">Uncharacterized protein</fullName>
    </submittedName>
</protein>